<keyword evidence="2" id="KW-1185">Reference proteome</keyword>
<sequence length="93" mass="10453">MCTGHSFDLKSKSQGGQRQISIVETRIEMKNKTKVIIECGIKISIKNKIGIAMSISIEIEIESGTRIERGIRIYLDQADRGRNQKTESDGNKE</sequence>
<dbReference type="Proteomes" id="UP000299102">
    <property type="component" value="Unassembled WGS sequence"/>
</dbReference>
<organism evidence="1 2">
    <name type="scientific">Eumeta variegata</name>
    <name type="common">Bagworm moth</name>
    <name type="synonym">Eumeta japonica</name>
    <dbReference type="NCBI Taxonomy" id="151549"/>
    <lineage>
        <taxon>Eukaryota</taxon>
        <taxon>Metazoa</taxon>
        <taxon>Ecdysozoa</taxon>
        <taxon>Arthropoda</taxon>
        <taxon>Hexapoda</taxon>
        <taxon>Insecta</taxon>
        <taxon>Pterygota</taxon>
        <taxon>Neoptera</taxon>
        <taxon>Endopterygota</taxon>
        <taxon>Lepidoptera</taxon>
        <taxon>Glossata</taxon>
        <taxon>Ditrysia</taxon>
        <taxon>Tineoidea</taxon>
        <taxon>Psychidae</taxon>
        <taxon>Oiketicinae</taxon>
        <taxon>Eumeta</taxon>
    </lineage>
</organism>
<evidence type="ECO:0000313" key="1">
    <source>
        <dbReference type="EMBL" id="GBP53194.1"/>
    </source>
</evidence>
<reference evidence="1 2" key="1">
    <citation type="journal article" date="2019" name="Commun. Biol.">
        <title>The bagworm genome reveals a unique fibroin gene that provides high tensile strength.</title>
        <authorList>
            <person name="Kono N."/>
            <person name="Nakamura H."/>
            <person name="Ohtoshi R."/>
            <person name="Tomita M."/>
            <person name="Numata K."/>
            <person name="Arakawa K."/>
        </authorList>
    </citation>
    <scope>NUCLEOTIDE SEQUENCE [LARGE SCALE GENOMIC DNA]</scope>
</reference>
<evidence type="ECO:0000313" key="2">
    <source>
        <dbReference type="Proteomes" id="UP000299102"/>
    </source>
</evidence>
<comment type="caution">
    <text evidence="1">The sequence shown here is derived from an EMBL/GenBank/DDBJ whole genome shotgun (WGS) entry which is preliminary data.</text>
</comment>
<protein>
    <submittedName>
        <fullName evidence="1">Uncharacterized protein</fullName>
    </submittedName>
</protein>
<name>A0A4C1WSV7_EUMVA</name>
<accession>A0A4C1WSV7</accession>
<dbReference type="EMBL" id="BGZK01000618">
    <property type="protein sequence ID" value="GBP53194.1"/>
    <property type="molecule type" value="Genomic_DNA"/>
</dbReference>
<dbReference type="AlphaFoldDB" id="A0A4C1WSV7"/>
<proteinExistence type="predicted"/>
<gene>
    <name evidence="1" type="ORF">EVAR_8971_1</name>
</gene>